<evidence type="ECO:0000313" key="2">
    <source>
        <dbReference type="Proteomes" id="UP000242715"/>
    </source>
</evidence>
<proteinExistence type="predicted"/>
<keyword evidence="2" id="KW-1185">Reference proteome</keyword>
<dbReference type="EMBL" id="DF973237">
    <property type="protein sequence ID" value="GAU21744.1"/>
    <property type="molecule type" value="Genomic_DNA"/>
</dbReference>
<reference evidence="2" key="1">
    <citation type="journal article" date="2017" name="Front. Plant Sci.">
        <title>Climate Clever Clovers: New Paradigm to Reduce the Environmental Footprint of Ruminants by Breeding Low Methanogenic Forages Utilizing Haplotype Variation.</title>
        <authorList>
            <person name="Kaur P."/>
            <person name="Appels R."/>
            <person name="Bayer P.E."/>
            <person name="Keeble-Gagnere G."/>
            <person name="Wang J."/>
            <person name="Hirakawa H."/>
            <person name="Shirasawa K."/>
            <person name="Vercoe P."/>
            <person name="Stefanova K."/>
            <person name="Durmic Z."/>
            <person name="Nichols P."/>
            <person name="Revell C."/>
            <person name="Isobe S.N."/>
            <person name="Edwards D."/>
            <person name="Erskine W."/>
        </authorList>
    </citation>
    <scope>NUCLEOTIDE SEQUENCE [LARGE SCALE GENOMIC DNA]</scope>
    <source>
        <strain evidence="2">cv. Daliak</strain>
    </source>
</reference>
<organism evidence="1 2">
    <name type="scientific">Trifolium subterraneum</name>
    <name type="common">Subterranean clover</name>
    <dbReference type="NCBI Taxonomy" id="3900"/>
    <lineage>
        <taxon>Eukaryota</taxon>
        <taxon>Viridiplantae</taxon>
        <taxon>Streptophyta</taxon>
        <taxon>Embryophyta</taxon>
        <taxon>Tracheophyta</taxon>
        <taxon>Spermatophyta</taxon>
        <taxon>Magnoliopsida</taxon>
        <taxon>eudicotyledons</taxon>
        <taxon>Gunneridae</taxon>
        <taxon>Pentapetalae</taxon>
        <taxon>rosids</taxon>
        <taxon>fabids</taxon>
        <taxon>Fabales</taxon>
        <taxon>Fabaceae</taxon>
        <taxon>Papilionoideae</taxon>
        <taxon>50 kb inversion clade</taxon>
        <taxon>NPAAA clade</taxon>
        <taxon>Hologalegina</taxon>
        <taxon>IRL clade</taxon>
        <taxon>Trifolieae</taxon>
        <taxon>Trifolium</taxon>
    </lineage>
</organism>
<gene>
    <name evidence="1" type="ORF">TSUD_328690</name>
</gene>
<evidence type="ECO:0000313" key="1">
    <source>
        <dbReference type="EMBL" id="GAU21744.1"/>
    </source>
</evidence>
<protein>
    <submittedName>
        <fullName evidence="1">Uncharacterized protein</fullName>
    </submittedName>
</protein>
<accession>A0A2Z6LRC1</accession>
<dbReference type="Proteomes" id="UP000242715">
    <property type="component" value="Unassembled WGS sequence"/>
</dbReference>
<dbReference type="AlphaFoldDB" id="A0A2Z6LRC1"/>
<sequence length="50" mass="5573">MSFVSKVVASWCKKDENDESTVWYDYPLAVCNEGDDDDDDDGGYDYAPAA</sequence>
<name>A0A2Z6LRC1_TRISU</name>